<feature type="compositionally biased region" description="Low complexity" evidence="1">
    <location>
        <begin position="590"/>
        <end position="612"/>
    </location>
</feature>
<feature type="region of interest" description="Disordered" evidence="1">
    <location>
        <begin position="471"/>
        <end position="626"/>
    </location>
</feature>
<feature type="compositionally biased region" description="Low complexity" evidence="1">
    <location>
        <begin position="488"/>
        <end position="540"/>
    </location>
</feature>
<evidence type="ECO:0000259" key="2">
    <source>
        <dbReference type="SMART" id="SM01327"/>
    </source>
</evidence>
<dbReference type="PANTHER" id="PTHR28089">
    <property type="entry name" value="PROTEIN ZDS1-RELATED"/>
    <property type="match status" value="1"/>
</dbReference>
<dbReference type="InterPro" id="IPR040206">
    <property type="entry name" value="Zds1/2"/>
</dbReference>
<dbReference type="InterPro" id="IPR013941">
    <property type="entry name" value="ZDS1_C"/>
</dbReference>
<accession>A0ABQ8PM73</accession>
<feature type="compositionally biased region" description="Polar residues" evidence="1">
    <location>
        <begin position="99"/>
        <end position="113"/>
    </location>
</feature>
<feature type="region of interest" description="Disordered" evidence="1">
    <location>
        <begin position="135"/>
        <end position="201"/>
    </location>
</feature>
<comment type="caution">
    <text evidence="3">The sequence shown here is derived from an EMBL/GenBank/DDBJ whole genome shotgun (WGS) entry which is preliminary data.</text>
</comment>
<feature type="compositionally biased region" description="Basic and acidic residues" evidence="1">
    <location>
        <begin position="282"/>
        <end position="295"/>
    </location>
</feature>
<feature type="region of interest" description="Disordered" evidence="1">
    <location>
        <begin position="98"/>
        <end position="121"/>
    </location>
</feature>
<dbReference type="SMART" id="SM01327">
    <property type="entry name" value="Zds_C"/>
    <property type="match status" value="1"/>
</dbReference>
<feature type="compositionally biased region" description="Low complexity" evidence="1">
    <location>
        <begin position="471"/>
        <end position="481"/>
    </location>
</feature>
<organism evidence="3 4">
    <name type="scientific">Coemansia umbellata</name>
    <dbReference type="NCBI Taxonomy" id="1424467"/>
    <lineage>
        <taxon>Eukaryota</taxon>
        <taxon>Fungi</taxon>
        <taxon>Fungi incertae sedis</taxon>
        <taxon>Zoopagomycota</taxon>
        <taxon>Kickxellomycotina</taxon>
        <taxon>Kickxellomycetes</taxon>
        <taxon>Kickxellales</taxon>
        <taxon>Kickxellaceae</taxon>
        <taxon>Coemansia</taxon>
    </lineage>
</organism>
<feature type="compositionally biased region" description="Low complexity" evidence="1">
    <location>
        <begin position="342"/>
        <end position="375"/>
    </location>
</feature>
<proteinExistence type="predicted"/>
<dbReference type="PANTHER" id="PTHR28089:SF1">
    <property type="entry name" value="PROTEIN ZDS1-RELATED"/>
    <property type="match status" value="1"/>
</dbReference>
<evidence type="ECO:0000313" key="3">
    <source>
        <dbReference type="EMBL" id="KAJ1992035.1"/>
    </source>
</evidence>
<feature type="region of interest" description="Disordered" evidence="1">
    <location>
        <begin position="224"/>
        <end position="421"/>
    </location>
</feature>
<sequence length="641" mass="71182">MDEASARNAPRRRSLDAKEEAHWLTDELEAVGELKRGAIAAQFPEEFNVDSDFLNGTNVWLPARLHPEIAPGEFQEWLKKHGSQLSKMEDSVNRRKSILSYSVSPEPRQSSGRSVRRRNTTQLVRRKTFVERAAEEEEKDAPFLVQSTKSSLKRSKLANKRRDSTASSTGRRRRREASPLVPGNSTDEDAPASRAPPAAVDGARLSTAEILKQVTAAVDDLGFDELGAGDLDGYDAHALAAPPAGQQQQQQQQQPATPSTQAPQQGKTVTHKKSASWWQWGGRDDSNGAEEKEPHPPMPQTPNSAAAQPAPDSSLKAKLPSPISFLRFNRRSKKDRRSTDEPGAVQPAASSAPPAPLGLGPKKQPSASASASAAAPAPPAPAVQAQTEESDGASDGEGATQKPSIPSIITPVRPPPTRLAAGNSRLPIHIERAIYRLASIKLANPRRPLLQQVLLSNMMFWYLELINPRSQQQPQQQQQQQQPPPQQQPQQQHQHQQPQHQQMQPQQPPVQQQQQHQQHQQHQQQQQQHPQQHPQQQMHQHMQHRSPSPDPLGSVDKRGKRGHKAREQGNRRRSSGGGERVMRSPQYERQQQQIYMGAQQQQPYPNNVYYQQPVPPSSNSDEDDDVPLALYRGERNAMSIG</sequence>
<reference evidence="3" key="1">
    <citation type="submission" date="2022-07" db="EMBL/GenBank/DDBJ databases">
        <title>Phylogenomic reconstructions and comparative analyses of Kickxellomycotina fungi.</title>
        <authorList>
            <person name="Reynolds N.K."/>
            <person name="Stajich J.E."/>
            <person name="Barry K."/>
            <person name="Grigoriev I.V."/>
            <person name="Crous P."/>
            <person name="Smith M.E."/>
        </authorList>
    </citation>
    <scope>NUCLEOTIDE SEQUENCE</scope>
    <source>
        <strain evidence="3">BCRC 34882</strain>
    </source>
</reference>
<evidence type="ECO:0000313" key="4">
    <source>
        <dbReference type="Proteomes" id="UP001151295"/>
    </source>
</evidence>
<feature type="domain" description="Protein Zds1 C-terminal" evidence="2">
    <location>
        <begin position="415"/>
        <end position="467"/>
    </location>
</feature>
<dbReference type="Proteomes" id="UP001151295">
    <property type="component" value="Unassembled WGS sequence"/>
</dbReference>
<protein>
    <recommendedName>
        <fullName evidence="2">Protein Zds1 C-terminal domain-containing protein</fullName>
    </recommendedName>
</protein>
<dbReference type="Pfam" id="PF08632">
    <property type="entry name" value="Zds_C"/>
    <property type="match status" value="1"/>
</dbReference>
<gene>
    <name evidence="3" type="ORF">EDC05_003026</name>
</gene>
<keyword evidence="4" id="KW-1185">Reference proteome</keyword>
<name>A0ABQ8PM73_9FUNG</name>
<evidence type="ECO:0000256" key="1">
    <source>
        <dbReference type="SAM" id="MobiDB-lite"/>
    </source>
</evidence>
<dbReference type="EMBL" id="JANBQD010000031">
    <property type="protein sequence ID" value="KAJ1992035.1"/>
    <property type="molecule type" value="Genomic_DNA"/>
</dbReference>
<feature type="compositionally biased region" description="Low complexity" evidence="1">
    <location>
        <begin position="240"/>
        <end position="266"/>
    </location>
</feature>